<sequence length="114" mass="12506">MASSSSQNKPEAINLNDTPSVMPEVWRPYFLSPNGPVSVTDSVMLNGETATAVAAGILEVKTLRSQVTILQRLLKESKKKVGEVKEENKRLKALVDSYADDLVIRSTEQSKTTE</sequence>
<organism evidence="2">
    <name type="scientific">Fagus sylvatica</name>
    <name type="common">Beechnut</name>
    <dbReference type="NCBI Taxonomy" id="28930"/>
    <lineage>
        <taxon>Eukaryota</taxon>
        <taxon>Viridiplantae</taxon>
        <taxon>Streptophyta</taxon>
        <taxon>Embryophyta</taxon>
        <taxon>Tracheophyta</taxon>
        <taxon>Spermatophyta</taxon>
        <taxon>Magnoliopsida</taxon>
        <taxon>eudicotyledons</taxon>
        <taxon>Gunneridae</taxon>
        <taxon>Pentapetalae</taxon>
        <taxon>rosids</taxon>
        <taxon>fabids</taxon>
        <taxon>Fagales</taxon>
        <taxon>Fagaceae</taxon>
        <taxon>Fagus</taxon>
    </lineage>
</organism>
<gene>
    <name evidence="2" type="ORF">FSB_LOCUS961</name>
</gene>
<proteinExistence type="predicted"/>
<evidence type="ECO:0000313" key="2">
    <source>
        <dbReference type="EMBL" id="SPC73079.1"/>
    </source>
</evidence>
<evidence type="ECO:0000256" key="1">
    <source>
        <dbReference type="SAM" id="Coils"/>
    </source>
</evidence>
<accession>A0A2N9EER0</accession>
<reference evidence="2" key="1">
    <citation type="submission" date="2018-02" db="EMBL/GenBank/DDBJ databases">
        <authorList>
            <person name="Cohen D.B."/>
            <person name="Kent A.D."/>
        </authorList>
    </citation>
    <scope>NUCLEOTIDE SEQUENCE</scope>
</reference>
<dbReference type="AlphaFoldDB" id="A0A2N9EER0"/>
<keyword evidence="1" id="KW-0175">Coiled coil</keyword>
<protein>
    <submittedName>
        <fullName evidence="2">Uncharacterized protein</fullName>
    </submittedName>
</protein>
<dbReference type="EMBL" id="OIVN01000040">
    <property type="protein sequence ID" value="SPC73079.1"/>
    <property type="molecule type" value="Genomic_DNA"/>
</dbReference>
<name>A0A2N9EER0_FAGSY</name>
<feature type="coiled-coil region" evidence="1">
    <location>
        <begin position="60"/>
        <end position="94"/>
    </location>
</feature>